<feature type="domain" description="Transposase-associated" evidence="1">
    <location>
        <begin position="7"/>
        <end position="95"/>
    </location>
</feature>
<dbReference type="OrthoDB" id="1917820at2759"/>
<accession>A0A5N6N687</accession>
<dbReference type="Pfam" id="PF13963">
    <property type="entry name" value="Transpos_assoc"/>
    <property type="match status" value="1"/>
</dbReference>
<evidence type="ECO:0000259" key="1">
    <source>
        <dbReference type="Pfam" id="PF13963"/>
    </source>
</evidence>
<dbReference type="AlphaFoldDB" id="A0A5N6N687"/>
<reference evidence="2 3" key="1">
    <citation type="submission" date="2019-05" db="EMBL/GenBank/DDBJ databases">
        <title>Mikania micrantha, genome provides insights into the molecular mechanism of rapid growth.</title>
        <authorList>
            <person name="Liu B."/>
        </authorList>
    </citation>
    <scope>NUCLEOTIDE SEQUENCE [LARGE SCALE GENOMIC DNA]</scope>
    <source>
        <strain evidence="2">NLD-2019</strain>
        <tissue evidence="2">Leaf</tissue>
    </source>
</reference>
<keyword evidence="3" id="KW-1185">Reference proteome</keyword>
<evidence type="ECO:0000313" key="2">
    <source>
        <dbReference type="EMBL" id="KAD4385296.1"/>
    </source>
</evidence>
<gene>
    <name evidence="2" type="ORF">E3N88_25464</name>
</gene>
<dbReference type="InterPro" id="IPR029480">
    <property type="entry name" value="Transpos_assoc"/>
</dbReference>
<proteinExistence type="predicted"/>
<dbReference type="EMBL" id="SZYD01000013">
    <property type="protein sequence ID" value="KAD4385296.1"/>
    <property type="molecule type" value="Genomic_DNA"/>
</dbReference>
<sequence length="182" mass="20873">MAWYTDRRWMYEKIDNNGFLNSEYCDNVDLFLDFAFANDAVVDTRVNMHNETILEIKCPCYKCQNISYRDRATVQKHLYKEGFMLRYETWTEHGENSIRDVGQSSTTMEVDNDDGHNTITEAILGLRLTWATAEANHHRPNGTRPKGHGRMAPHTPATLVTTCSFAGATPYAGQVMRFLIRG</sequence>
<evidence type="ECO:0000313" key="3">
    <source>
        <dbReference type="Proteomes" id="UP000326396"/>
    </source>
</evidence>
<comment type="caution">
    <text evidence="2">The sequence shown here is derived from an EMBL/GenBank/DDBJ whole genome shotgun (WGS) entry which is preliminary data.</text>
</comment>
<organism evidence="2 3">
    <name type="scientific">Mikania micrantha</name>
    <name type="common">bitter vine</name>
    <dbReference type="NCBI Taxonomy" id="192012"/>
    <lineage>
        <taxon>Eukaryota</taxon>
        <taxon>Viridiplantae</taxon>
        <taxon>Streptophyta</taxon>
        <taxon>Embryophyta</taxon>
        <taxon>Tracheophyta</taxon>
        <taxon>Spermatophyta</taxon>
        <taxon>Magnoliopsida</taxon>
        <taxon>eudicotyledons</taxon>
        <taxon>Gunneridae</taxon>
        <taxon>Pentapetalae</taxon>
        <taxon>asterids</taxon>
        <taxon>campanulids</taxon>
        <taxon>Asterales</taxon>
        <taxon>Asteraceae</taxon>
        <taxon>Asteroideae</taxon>
        <taxon>Heliantheae alliance</taxon>
        <taxon>Eupatorieae</taxon>
        <taxon>Mikania</taxon>
    </lineage>
</organism>
<dbReference type="Proteomes" id="UP000326396">
    <property type="component" value="Linkage Group LG3"/>
</dbReference>
<protein>
    <recommendedName>
        <fullName evidence="1">Transposase-associated domain-containing protein</fullName>
    </recommendedName>
</protein>
<name>A0A5N6N687_9ASTR</name>